<name>A0A6G1D988_9ORYZ</name>
<organism evidence="1 2">
    <name type="scientific">Oryza meyeriana var. granulata</name>
    <dbReference type="NCBI Taxonomy" id="110450"/>
    <lineage>
        <taxon>Eukaryota</taxon>
        <taxon>Viridiplantae</taxon>
        <taxon>Streptophyta</taxon>
        <taxon>Embryophyta</taxon>
        <taxon>Tracheophyta</taxon>
        <taxon>Spermatophyta</taxon>
        <taxon>Magnoliopsida</taxon>
        <taxon>Liliopsida</taxon>
        <taxon>Poales</taxon>
        <taxon>Poaceae</taxon>
        <taxon>BOP clade</taxon>
        <taxon>Oryzoideae</taxon>
        <taxon>Oryzeae</taxon>
        <taxon>Oryzinae</taxon>
        <taxon>Oryza</taxon>
        <taxon>Oryza meyeriana</taxon>
    </lineage>
</organism>
<reference evidence="1 2" key="1">
    <citation type="submission" date="2019-11" db="EMBL/GenBank/DDBJ databases">
        <title>Whole genome sequence of Oryza granulata.</title>
        <authorList>
            <person name="Li W."/>
        </authorList>
    </citation>
    <scope>NUCLEOTIDE SEQUENCE [LARGE SCALE GENOMIC DNA]</scope>
    <source>
        <strain evidence="2">cv. Menghai</strain>
        <tissue evidence="1">Leaf</tissue>
    </source>
</reference>
<dbReference type="EMBL" id="SPHZ02000007">
    <property type="protein sequence ID" value="KAF0908987.1"/>
    <property type="molecule type" value="Genomic_DNA"/>
</dbReference>
<sequence>MAYDQAALSAAALNFPMERIRESLRALTLGAAGGSPVLALKRRHSKRKRRKRSKLACAVATANRTTSAAATGGEHQKQCVVELEDLGAEYLEELLWISEQTGH</sequence>
<dbReference type="AlphaFoldDB" id="A0A6G1D988"/>
<dbReference type="OrthoDB" id="695737at2759"/>
<comment type="caution">
    <text evidence="1">The sequence shown here is derived from an EMBL/GenBank/DDBJ whole genome shotgun (WGS) entry which is preliminary data.</text>
</comment>
<evidence type="ECO:0000313" key="2">
    <source>
        <dbReference type="Proteomes" id="UP000479710"/>
    </source>
</evidence>
<dbReference type="Proteomes" id="UP000479710">
    <property type="component" value="Unassembled WGS sequence"/>
</dbReference>
<proteinExistence type="predicted"/>
<evidence type="ECO:0000313" key="1">
    <source>
        <dbReference type="EMBL" id="KAF0908987.1"/>
    </source>
</evidence>
<accession>A0A6G1D988</accession>
<keyword evidence="2" id="KW-1185">Reference proteome</keyword>
<gene>
    <name evidence="1" type="ORF">E2562_030349</name>
</gene>
<protein>
    <submittedName>
        <fullName evidence="1">Uncharacterized protein</fullName>
    </submittedName>
</protein>